<evidence type="ECO:0000256" key="1">
    <source>
        <dbReference type="SAM" id="MobiDB-lite"/>
    </source>
</evidence>
<sequence length="393" mass="42792">MIPDVTSSYRGDPKRADLGGLVNPHGETESESESVSVIRASDGLRINLSSPHLGHPDKPGLWEEIHLGNTRNGELVCGKGHPKSVRQRADGSRWAYHLNKGDSAAHGPSPEHEAMAEWVAASATRRGLRADLEHSSAAGRIRSDVYIDGGAHGIRLGVEIQYSPAGASPFNPRSAVSRTTRIMKAGVSPLWVAPSRNRTGIAERLPSAITNDLPIEVIRSTGTIEVVSGPGQCDLQEHRTSPDACPKRRGRRCTGWHPRIVPMQHELGSMIEKAAGGELIIIRRRARLLGGGTESRLHYVPPAERDKYLEHGGLLEEPLPTEHTVRSRPSAQPARDFTDKCSWGPVTEPVGTAIQDYSDRRTLEKICAFTARGGCQGEVHLYINGTWCLGHRP</sequence>
<dbReference type="EMBL" id="BAAAQM010000001">
    <property type="protein sequence ID" value="GAA1949431.1"/>
    <property type="molecule type" value="Genomic_DNA"/>
</dbReference>
<dbReference type="Proteomes" id="UP001499854">
    <property type="component" value="Unassembled WGS sequence"/>
</dbReference>
<reference evidence="2 3" key="1">
    <citation type="journal article" date="2019" name="Int. J. Syst. Evol. Microbiol.">
        <title>The Global Catalogue of Microorganisms (GCM) 10K type strain sequencing project: providing services to taxonomists for standard genome sequencing and annotation.</title>
        <authorList>
            <consortium name="The Broad Institute Genomics Platform"/>
            <consortium name="The Broad Institute Genome Sequencing Center for Infectious Disease"/>
            <person name="Wu L."/>
            <person name="Ma J."/>
        </authorList>
    </citation>
    <scope>NUCLEOTIDE SEQUENCE [LARGE SCALE GENOMIC DNA]</scope>
    <source>
        <strain evidence="2 3">JCM 16013</strain>
    </source>
</reference>
<accession>A0ABN2QC69</accession>
<comment type="caution">
    <text evidence="2">The sequence shown here is derived from an EMBL/GenBank/DDBJ whole genome shotgun (WGS) entry which is preliminary data.</text>
</comment>
<protein>
    <submittedName>
        <fullName evidence="2">Uncharacterized protein</fullName>
    </submittedName>
</protein>
<evidence type="ECO:0000313" key="2">
    <source>
        <dbReference type="EMBL" id="GAA1949431.1"/>
    </source>
</evidence>
<keyword evidence="3" id="KW-1185">Reference proteome</keyword>
<gene>
    <name evidence="2" type="ORF">GCM10009838_00610</name>
</gene>
<evidence type="ECO:0000313" key="3">
    <source>
        <dbReference type="Proteomes" id="UP001499854"/>
    </source>
</evidence>
<proteinExistence type="predicted"/>
<feature type="region of interest" description="Disordered" evidence="1">
    <location>
        <begin position="1"/>
        <end position="33"/>
    </location>
</feature>
<name>A0ABN2QC69_9ACTN</name>
<organism evidence="2 3">
    <name type="scientific">Catenulispora subtropica</name>
    <dbReference type="NCBI Taxonomy" id="450798"/>
    <lineage>
        <taxon>Bacteria</taxon>
        <taxon>Bacillati</taxon>
        <taxon>Actinomycetota</taxon>
        <taxon>Actinomycetes</taxon>
        <taxon>Catenulisporales</taxon>
        <taxon>Catenulisporaceae</taxon>
        <taxon>Catenulispora</taxon>
    </lineage>
</organism>